<dbReference type="PANTHER" id="PTHR11471">
    <property type="entry name" value="TUMOR NECROSIS FACTOR FAMILY MEMBER"/>
    <property type="match status" value="1"/>
</dbReference>
<evidence type="ECO:0000259" key="6">
    <source>
        <dbReference type="PROSITE" id="PS50049"/>
    </source>
</evidence>
<evidence type="ECO:0000256" key="1">
    <source>
        <dbReference type="ARBA" id="ARBA00004370"/>
    </source>
</evidence>
<proteinExistence type="inferred from homology"/>
<dbReference type="GO" id="GO:0005615">
    <property type="term" value="C:extracellular space"/>
    <property type="evidence" value="ECO:0007669"/>
    <property type="project" value="UniProtKB-KW"/>
</dbReference>
<feature type="transmembrane region" description="Helical" evidence="5">
    <location>
        <begin position="39"/>
        <end position="62"/>
    </location>
</feature>
<keyword evidence="5" id="KW-0812">Transmembrane</keyword>
<dbReference type="InterPro" id="IPR006052">
    <property type="entry name" value="TNF_dom"/>
</dbReference>
<dbReference type="PANTHER" id="PTHR11471:SF56">
    <property type="entry name" value="TUMOR NECROSIS FACTOR LIGAND SUPERFAMILY MEMBER 14-LIKE"/>
    <property type="match status" value="1"/>
</dbReference>
<dbReference type="Gene3D" id="2.60.120.40">
    <property type="match status" value="1"/>
</dbReference>
<evidence type="ECO:0000313" key="8">
    <source>
        <dbReference type="Proteomes" id="UP000265000"/>
    </source>
</evidence>
<comment type="similarity">
    <text evidence="2">Belongs to the tumor necrosis factor family.</text>
</comment>
<keyword evidence="3" id="KW-0202">Cytokine</keyword>
<dbReference type="STRING" id="8078.ENSFHEP00000027552"/>
<evidence type="ECO:0000256" key="3">
    <source>
        <dbReference type="ARBA" id="ARBA00022514"/>
    </source>
</evidence>
<accession>A0A3Q2QLJ9</accession>
<evidence type="ECO:0000256" key="5">
    <source>
        <dbReference type="SAM" id="Phobius"/>
    </source>
</evidence>
<keyword evidence="5" id="KW-1133">Transmembrane helix</keyword>
<dbReference type="GO" id="GO:0016020">
    <property type="term" value="C:membrane"/>
    <property type="evidence" value="ECO:0007669"/>
    <property type="project" value="UniProtKB-SubCell"/>
</dbReference>
<dbReference type="Pfam" id="PF00229">
    <property type="entry name" value="TNF"/>
    <property type="match status" value="1"/>
</dbReference>
<reference evidence="7" key="2">
    <citation type="submission" date="2025-09" db="UniProtKB">
        <authorList>
            <consortium name="Ensembl"/>
        </authorList>
    </citation>
    <scope>IDENTIFICATION</scope>
</reference>
<dbReference type="Ensembl" id="ENSFHET00000016386.1">
    <property type="protein sequence ID" value="ENSFHEP00000027552.1"/>
    <property type="gene ID" value="ENSFHEG00000011121.1"/>
</dbReference>
<dbReference type="AlphaFoldDB" id="A0A3Q2QLJ9"/>
<dbReference type="SMART" id="SM00207">
    <property type="entry name" value="TNF"/>
    <property type="match status" value="1"/>
</dbReference>
<dbReference type="PROSITE" id="PS50049">
    <property type="entry name" value="THD_2"/>
    <property type="match status" value="1"/>
</dbReference>
<name>A0A3Q2QLJ9_FUNHE</name>
<dbReference type="InterPro" id="IPR008983">
    <property type="entry name" value="Tumour_necrosis_fac-like_dom"/>
</dbReference>
<dbReference type="Proteomes" id="UP000265000">
    <property type="component" value="Unplaced"/>
</dbReference>
<protein>
    <submittedName>
        <fullName evidence="7">Tumor necrosis factor ligand superfamily member 14</fullName>
    </submittedName>
</protein>
<keyword evidence="8" id="KW-1185">Reference proteome</keyword>
<evidence type="ECO:0000313" key="7">
    <source>
        <dbReference type="Ensembl" id="ENSFHEP00000027552.1"/>
    </source>
</evidence>
<organism evidence="7 8">
    <name type="scientific">Fundulus heteroclitus</name>
    <name type="common">Killifish</name>
    <name type="synonym">Mummichog</name>
    <dbReference type="NCBI Taxonomy" id="8078"/>
    <lineage>
        <taxon>Eukaryota</taxon>
        <taxon>Metazoa</taxon>
        <taxon>Chordata</taxon>
        <taxon>Craniata</taxon>
        <taxon>Vertebrata</taxon>
        <taxon>Euteleostomi</taxon>
        <taxon>Actinopterygii</taxon>
        <taxon>Neopterygii</taxon>
        <taxon>Teleostei</taxon>
        <taxon>Neoteleostei</taxon>
        <taxon>Acanthomorphata</taxon>
        <taxon>Ovalentaria</taxon>
        <taxon>Atherinomorphae</taxon>
        <taxon>Cyprinodontiformes</taxon>
        <taxon>Fundulidae</taxon>
        <taxon>Fundulus</taxon>
    </lineage>
</organism>
<reference evidence="7" key="1">
    <citation type="submission" date="2025-08" db="UniProtKB">
        <authorList>
            <consortium name="Ensembl"/>
        </authorList>
    </citation>
    <scope>IDENTIFICATION</scope>
</reference>
<dbReference type="GO" id="GO:0006955">
    <property type="term" value="P:immune response"/>
    <property type="evidence" value="ECO:0007669"/>
    <property type="project" value="InterPro"/>
</dbReference>
<keyword evidence="4 5" id="KW-0472">Membrane</keyword>
<dbReference type="GO" id="GO:0005125">
    <property type="term" value="F:cytokine activity"/>
    <property type="evidence" value="ECO:0007669"/>
    <property type="project" value="UniProtKB-KW"/>
</dbReference>
<evidence type="ECO:0000256" key="2">
    <source>
        <dbReference type="ARBA" id="ARBA00008670"/>
    </source>
</evidence>
<sequence>MAEGGTAPPPQVFVVDTQASYISTPRDKKSSWARAGQKILFLLLGLLVLGVLVEGYLIYILYQRTASFSHCGSNMPCRNLTHTLGSENQVIYVPIQVLGFCRLVSGSEHPVGDNNVVLWNSLAQHDSVNIEYNNGRLIIKEEGHYYVYSRVELDVSKDTTPIFHKIMKTSSGYGKEIELLKATSSHCVHKNPANCAAEDIRSSFLAGIFHLQEDDKIFVTLSNVEKLHRSANGNSLGAFMIEP</sequence>
<dbReference type="SUPFAM" id="SSF49842">
    <property type="entry name" value="TNF-like"/>
    <property type="match status" value="1"/>
</dbReference>
<dbReference type="GO" id="GO:0005164">
    <property type="term" value="F:tumor necrosis factor receptor binding"/>
    <property type="evidence" value="ECO:0007669"/>
    <property type="project" value="InterPro"/>
</dbReference>
<evidence type="ECO:0000256" key="4">
    <source>
        <dbReference type="ARBA" id="ARBA00023136"/>
    </source>
</evidence>
<dbReference type="GeneTree" id="ENSGT00940000175179"/>
<comment type="subcellular location">
    <subcellularLocation>
        <location evidence="1">Membrane</location>
    </subcellularLocation>
</comment>
<feature type="domain" description="THD" evidence="6">
    <location>
        <begin position="106"/>
        <end position="241"/>
    </location>
</feature>